<keyword evidence="3" id="KW-1185">Reference proteome</keyword>
<dbReference type="eggNOG" id="ENOG5032P66">
    <property type="taxonomic scope" value="Bacteria"/>
</dbReference>
<dbReference type="EMBL" id="HE804045">
    <property type="protein sequence ID" value="CCH33872.1"/>
    <property type="molecule type" value="Genomic_DNA"/>
</dbReference>
<accession>K0K8K0</accession>
<dbReference type="Proteomes" id="UP000006281">
    <property type="component" value="Chromosome"/>
</dbReference>
<evidence type="ECO:0000259" key="1">
    <source>
        <dbReference type="Pfam" id="PF24024"/>
    </source>
</evidence>
<sequence length="91" mass="10557">MEVFLLWHVRHARNLDGSIEHVDVGGALSWDEEEGDDVKLLGVYSTENRAHERIERARTTPGFADEPNCFMVERYVVDQDTWTEGFTTVFR</sequence>
<proteinExistence type="predicted"/>
<reference evidence="2 3" key="1">
    <citation type="journal article" date="2012" name="BMC Genomics">
        <title>Complete genome sequence of Saccharothrix espanaensis DSM 44229T and comparison to the other completely sequenced Pseudonocardiaceae.</title>
        <authorList>
            <person name="Strobel T."/>
            <person name="Al-Dilaimi A."/>
            <person name="Blom J."/>
            <person name="Gessner A."/>
            <person name="Kalinowski J."/>
            <person name="Luzhetska M."/>
            <person name="Puhler A."/>
            <person name="Szczepanowski R."/>
            <person name="Bechthold A."/>
            <person name="Ruckert C."/>
        </authorList>
    </citation>
    <scope>NUCLEOTIDE SEQUENCE [LARGE SCALE GENOMIC DNA]</scope>
    <source>
        <strain evidence="3">ATCC 51144 / DSM 44229 / JCM 9112 / NBRC 15066 / NRRL 15764</strain>
    </source>
</reference>
<dbReference type="KEGG" id="sesp:BN6_66350"/>
<dbReference type="InterPro" id="IPR055760">
    <property type="entry name" value="DUF7336"/>
</dbReference>
<organism evidence="2 3">
    <name type="scientific">Saccharothrix espanaensis (strain ATCC 51144 / DSM 44229 / JCM 9112 / NBRC 15066 / NRRL 15764)</name>
    <dbReference type="NCBI Taxonomy" id="1179773"/>
    <lineage>
        <taxon>Bacteria</taxon>
        <taxon>Bacillati</taxon>
        <taxon>Actinomycetota</taxon>
        <taxon>Actinomycetes</taxon>
        <taxon>Pseudonocardiales</taxon>
        <taxon>Pseudonocardiaceae</taxon>
        <taxon>Saccharothrix</taxon>
    </lineage>
</organism>
<dbReference type="PATRIC" id="fig|1179773.3.peg.6686"/>
<dbReference type="OrthoDB" id="1453790at2"/>
<name>K0K8K0_SACES</name>
<evidence type="ECO:0000313" key="2">
    <source>
        <dbReference type="EMBL" id="CCH33872.1"/>
    </source>
</evidence>
<evidence type="ECO:0000313" key="3">
    <source>
        <dbReference type="Proteomes" id="UP000006281"/>
    </source>
</evidence>
<feature type="domain" description="DUF7336" evidence="1">
    <location>
        <begin position="36"/>
        <end position="86"/>
    </location>
</feature>
<protein>
    <recommendedName>
        <fullName evidence="1">DUF7336 domain-containing protein</fullName>
    </recommendedName>
</protein>
<dbReference type="AlphaFoldDB" id="K0K8K0"/>
<dbReference type="STRING" id="1179773.BN6_66350"/>
<dbReference type="Pfam" id="PF24024">
    <property type="entry name" value="DUF7336"/>
    <property type="match status" value="1"/>
</dbReference>
<dbReference type="HOGENOM" id="CLU_183116_0_0_11"/>
<dbReference type="RefSeq" id="WP_015103983.1">
    <property type="nucleotide sequence ID" value="NC_019673.1"/>
</dbReference>
<dbReference type="BioCyc" id="SESP1179773:BN6_RS31970-MONOMER"/>
<gene>
    <name evidence="2" type="ordered locus">BN6_66350</name>
</gene>